<gene>
    <name evidence="5" type="ORF">SAMN05421829_102395</name>
</gene>
<dbReference type="SFLD" id="SFLDG01206">
    <property type="entry name" value="Xi.1"/>
    <property type="match status" value="1"/>
</dbReference>
<dbReference type="Pfam" id="PF13409">
    <property type="entry name" value="GST_N_2"/>
    <property type="match status" value="1"/>
</dbReference>
<dbReference type="AlphaFoldDB" id="A0A1N6Q918"/>
<dbReference type="InterPro" id="IPR010987">
    <property type="entry name" value="Glutathione-S-Trfase_C-like"/>
</dbReference>
<dbReference type="InterPro" id="IPR016639">
    <property type="entry name" value="GST_Omega/GSH"/>
</dbReference>
<evidence type="ECO:0000313" key="6">
    <source>
        <dbReference type="Proteomes" id="UP000186819"/>
    </source>
</evidence>
<feature type="binding site" evidence="2">
    <location>
        <begin position="123"/>
        <end position="126"/>
    </location>
    <ligand>
        <name>glutathione</name>
        <dbReference type="ChEBI" id="CHEBI:57925"/>
    </ligand>
</feature>
<dbReference type="InterPro" id="IPR036249">
    <property type="entry name" value="Thioredoxin-like_sf"/>
</dbReference>
<dbReference type="InterPro" id="IPR047047">
    <property type="entry name" value="GST_Omega-like_C"/>
</dbReference>
<dbReference type="InterPro" id="IPR040079">
    <property type="entry name" value="Glutathione_S-Trfase"/>
</dbReference>
<feature type="site" description="Lowers pKa of active site Cys" evidence="3">
    <location>
        <position position="246"/>
    </location>
</feature>
<dbReference type="InterPro" id="IPR036282">
    <property type="entry name" value="Glutathione-S-Trfase_C_sf"/>
</dbReference>
<dbReference type="Proteomes" id="UP000186819">
    <property type="component" value="Unassembled WGS sequence"/>
</dbReference>
<keyword evidence="6" id="KW-1185">Reference proteome</keyword>
<dbReference type="PANTHER" id="PTHR32419:SF6">
    <property type="entry name" value="GLUTATHIONE S-TRANSFERASE OMEGA-LIKE 1-RELATED"/>
    <property type="match status" value="1"/>
</dbReference>
<dbReference type="OrthoDB" id="9769158at2"/>
<evidence type="ECO:0000256" key="3">
    <source>
        <dbReference type="PIRSR" id="PIRSR015753-3"/>
    </source>
</evidence>
<dbReference type="InterPro" id="IPR004045">
    <property type="entry name" value="Glutathione_S-Trfase_N"/>
</dbReference>
<dbReference type="EMBL" id="FTMD01000002">
    <property type="protein sequence ID" value="SIQ12936.1"/>
    <property type="molecule type" value="Genomic_DNA"/>
</dbReference>
<feature type="binding site" evidence="2">
    <location>
        <begin position="141"/>
        <end position="142"/>
    </location>
    <ligand>
        <name>glutathione</name>
        <dbReference type="ChEBI" id="CHEBI:57925"/>
    </ligand>
</feature>
<dbReference type="SFLD" id="SFLDG01148">
    <property type="entry name" value="Xi_(cytGST)"/>
    <property type="match status" value="1"/>
</dbReference>
<evidence type="ECO:0000256" key="2">
    <source>
        <dbReference type="PIRSR" id="PIRSR015753-2"/>
    </source>
</evidence>
<dbReference type="CDD" id="cd03190">
    <property type="entry name" value="GST_C_Omega_like"/>
    <property type="match status" value="1"/>
</dbReference>
<dbReference type="SUPFAM" id="SSF52833">
    <property type="entry name" value="Thioredoxin-like"/>
    <property type="match status" value="1"/>
</dbReference>
<feature type="site" description="Lowers pKa of active site Cys" evidence="3">
    <location>
        <position position="289"/>
    </location>
</feature>
<dbReference type="GO" id="GO:0005737">
    <property type="term" value="C:cytoplasm"/>
    <property type="evidence" value="ECO:0007669"/>
    <property type="project" value="TreeGrafter"/>
</dbReference>
<dbReference type="GO" id="GO:0004364">
    <property type="term" value="F:glutathione transferase activity"/>
    <property type="evidence" value="ECO:0007669"/>
    <property type="project" value="InterPro"/>
</dbReference>
<dbReference type="Gene3D" id="3.40.30.10">
    <property type="entry name" value="Glutaredoxin"/>
    <property type="match status" value="1"/>
</dbReference>
<proteinExistence type="predicted"/>
<dbReference type="Gene3D" id="1.20.1050.10">
    <property type="match status" value="1"/>
</dbReference>
<feature type="binding site" evidence="2">
    <location>
        <position position="90"/>
    </location>
    <ligand>
        <name>glutathione</name>
        <dbReference type="ChEBI" id="CHEBI:57925"/>
    </ligand>
</feature>
<dbReference type="PIRSF" id="PIRSF015753">
    <property type="entry name" value="GST"/>
    <property type="match status" value="1"/>
</dbReference>
<dbReference type="PANTHER" id="PTHR32419">
    <property type="entry name" value="GLUTATHIONYL-HYDROQUINONE REDUCTASE"/>
    <property type="match status" value="1"/>
</dbReference>
<name>A0A1N6Q918_9RHOO</name>
<accession>A0A1N6Q918</accession>
<protein>
    <submittedName>
        <fullName evidence="5">Putative glutathione S-transferase</fullName>
    </submittedName>
</protein>
<dbReference type="CDD" id="cd00570">
    <property type="entry name" value="GST_N_family"/>
    <property type="match status" value="1"/>
</dbReference>
<evidence type="ECO:0000259" key="4">
    <source>
        <dbReference type="PROSITE" id="PS50405"/>
    </source>
</evidence>
<feature type="active site" description="Nucleophile" evidence="1">
    <location>
        <position position="57"/>
    </location>
</feature>
<feature type="active site" description="Proton donor/acceptor" evidence="1">
    <location>
        <position position="188"/>
    </location>
</feature>
<dbReference type="RefSeq" id="WP_076600890.1">
    <property type="nucleotide sequence ID" value="NZ_FTMD01000002.1"/>
</dbReference>
<feature type="domain" description="GST C-terminal" evidence="4">
    <location>
        <begin position="165"/>
        <end position="289"/>
    </location>
</feature>
<dbReference type="Pfam" id="PF13410">
    <property type="entry name" value="GST_C_2"/>
    <property type="match status" value="1"/>
</dbReference>
<dbReference type="PROSITE" id="PS50405">
    <property type="entry name" value="GST_CTER"/>
    <property type="match status" value="1"/>
</dbReference>
<dbReference type="SUPFAM" id="SSF47616">
    <property type="entry name" value="GST C-terminal domain-like"/>
    <property type="match status" value="1"/>
</dbReference>
<sequence>MLVNGKWAEKWHPVQQSDADGRFIRQHSGFRDRIGPDSAKSFSAEAGRYQLYVAYICPWASRTLIALHLKGLENAIDVCAVDPRLGDQGWAFTGRDGSDFDRVNGATYMHEIYTLADPTHTGRATVPVLWDRKTRSIVNNESSDIVRIFDKDFGALATGNIDLRPAGLDAEIDAVNERLYTQFNNGVYRAGFAGTQRAYDEAVADVFATLGWMESRLARADWLVGDRLTETDIRAFVTLVRFDLAYYGLFKCNLRPLSAYPAVRAYLVRLLAIPAFAASVRPEHIKAGYYSIAALNPSGIVPVGPELDYLEPLRTARGDCLGRTAA</sequence>
<evidence type="ECO:0000313" key="5">
    <source>
        <dbReference type="EMBL" id="SIQ12936.1"/>
    </source>
</evidence>
<organism evidence="5 6">
    <name type="scientific">Aromatoleum tolulyticum</name>
    <dbReference type="NCBI Taxonomy" id="34027"/>
    <lineage>
        <taxon>Bacteria</taxon>
        <taxon>Pseudomonadati</taxon>
        <taxon>Pseudomonadota</taxon>
        <taxon>Betaproteobacteria</taxon>
        <taxon>Rhodocyclales</taxon>
        <taxon>Rhodocyclaceae</taxon>
        <taxon>Aromatoleum</taxon>
    </lineage>
</organism>
<dbReference type="STRING" id="34027.SAMN05421829_102395"/>
<evidence type="ECO:0000256" key="1">
    <source>
        <dbReference type="PIRSR" id="PIRSR015753-1"/>
    </source>
</evidence>
<reference evidence="6" key="1">
    <citation type="submission" date="2017-01" db="EMBL/GenBank/DDBJ databases">
        <authorList>
            <person name="Varghese N."/>
            <person name="Submissions S."/>
        </authorList>
    </citation>
    <scope>NUCLEOTIDE SEQUENCE [LARGE SCALE GENOMIC DNA]</scope>
    <source>
        <strain evidence="6">ATCC 51758</strain>
    </source>
</reference>
<dbReference type="SFLD" id="SFLDS00019">
    <property type="entry name" value="Glutathione_Transferase_(cytos"/>
    <property type="match status" value="1"/>
</dbReference>
<keyword evidence="5" id="KW-0808">Transferase</keyword>